<gene>
    <name evidence="1" type="ORF">CVLEPA_LOCUS20226</name>
    <name evidence="2" type="ORF">CVLEPA_LOCUS20387</name>
</gene>
<organism evidence="2 3">
    <name type="scientific">Clavelina lepadiformis</name>
    <name type="common">Light-bulb sea squirt</name>
    <name type="synonym">Ascidia lepadiformis</name>
    <dbReference type="NCBI Taxonomy" id="159417"/>
    <lineage>
        <taxon>Eukaryota</taxon>
        <taxon>Metazoa</taxon>
        <taxon>Chordata</taxon>
        <taxon>Tunicata</taxon>
        <taxon>Ascidiacea</taxon>
        <taxon>Aplousobranchia</taxon>
        <taxon>Clavelinidae</taxon>
        <taxon>Clavelina</taxon>
    </lineage>
</organism>
<name>A0ABP0GC10_CLALP</name>
<sequence length="124" mass="14027">MRRAGDVGYAEVYRDESGLVEYIHQDDMEFALDGDDAIRRHNEYSTKSSKATSGSRKMYLRARETRHSIDAYSVQSSCRSDGNGVVEYVHQDDMGFGLCRLHQTKFKCDGIERDGSGVVMVGYQ</sequence>
<keyword evidence="3" id="KW-1185">Reference proteome</keyword>
<evidence type="ECO:0000313" key="2">
    <source>
        <dbReference type="EMBL" id="CAK8688366.1"/>
    </source>
</evidence>
<dbReference type="EMBL" id="CAWYQH010000108">
    <property type="protein sequence ID" value="CAK8688366.1"/>
    <property type="molecule type" value="Genomic_DNA"/>
</dbReference>
<proteinExistence type="predicted"/>
<reference evidence="2 3" key="1">
    <citation type="submission" date="2024-02" db="EMBL/GenBank/DDBJ databases">
        <authorList>
            <person name="Daric V."/>
            <person name="Darras S."/>
        </authorList>
    </citation>
    <scope>NUCLEOTIDE SEQUENCE [LARGE SCALE GENOMIC DNA]</scope>
</reference>
<evidence type="ECO:0000313" key="3">
    <source>
        <dbReference type="Proteomes" id="UP001642483"/>
    </source>
</evidence>
<comment type="caution">
    <text evidence="2">The sequence shown here is derived from an EMBL/GenBank/DDBJ whole genome shotgun (WGS) entry which is preliminary data.</text>
</comment>
<evidence type="ECO:0000313" key="1">
    <source>
        <dbReference type="EMBL" id="CAK8688201.1"/>
    </source>
</evidence>
<accession>A0ABP0GC10</accession>
<protein>
    <submittedName>
        <fullName evidence="2">Uncharacterized protein</fullName>
    </submittedName>
</protein>
<dbReference type="Proteomes" id="UP001642483">
    <property type="component" value="Unassembled WGS sequence"/>
</dbReference>
<dbReference type="EMBL" id="CAWYQH010000108">
    <property type="protein sequence ID" value="CAK8688201.1"/>
    <property type="molecule type" value="Genomic_DNA"/>
</dbReference>